<dbReference type="EMBL" id="DSTK01000039">
    <property type="protein sequence ID" value="HFK98242.1"/>
    <property type="molecule type" value="Genomic_DNA"/>
</dbReference>
<dbReference type="InterPro" id="IPR005835">
    <property type="entry name" value="NTP_transferase_dom"/>
</dbReference>
<dbReference type="InterPro" id="IPR029044">
    <property type="entry name" value="Nucleotide-diphossugar_trans"/>
</dbReference>
<dbReference type="InterPro" id="IPR049577">
    <property type="entry name" value="GMPP_N"/>
</dbReference>
<protein>
    <submittedName>
        <fullName evidence="3">Nucleotidyl transferase</fullName>
    </submittedName>
</protein>
<organism evidence="3">
    <name type="scientific">Desulfacinum infernum</name>
    <dbReference type="NCBI Taxonomy" id="35837"/>
    <lineage>
        <taxon>Bacteria</taxon>
        <taxon>Pseudomonadati</taxon>
        <taxon>Thermodesulfobacteriota</taxon>
        <taxon>Syntrophobacteria</taxon>
        <taxon>Syntrophobacterales</taxon>
        <taxon>Syntrophobacteraceae</taxon>
        <taxon>Desulfacinum</taxon>
    </lineage>
</organism>
<dbReference type="InterPro" id="IPR051161">
    <property type="entry name" value="Mannose-6P_isomerase_type2"/>
</dbReference>
<dbReference type="SUPFAM" id="SSF159283">
    <property type="entry name" value="Guanosine diphospho-D-mannose pyrophosphorylase/mannose-6-phosphate isomerase linker domain"/>
    <property type="match status" value="1"/>
</dbReference>
<dbReference type="Pfam" id="PF00483">
    <property type="entry name" value="NTP_transferase"/>
    <property type="match status" value="1"/>
</dbReference>
<dbReference type="SUPFAM" id="SSF53448">
    <property type="entry name" value="Nucleotide-diphospho-sugar transferases"/>
    <property type="match status" value="1"/>
</dbReference>
<dbReference type="GO" id="GO:0009298">
    <property type="term" value="P:GDP-mannose biosynthetic process"/>
    <property type="evidence" value="ECO:0007669"/>
    <property type="project" value="TreeGrafter"/>
</dbReference>
<evidence type="ECO:0000313" key="3">
    <source>
        <dbReference type="EMBL" id="HFK98242.1"/>
    </source>
</evidence>
<reference evidence="3" key="1">
    <citation type="journal article" date="2020" name="mSystems">
        <title>Genome- and Community-Level Interaction Insights into Carbon Utilization and Element Cycling Functions of Hydrothermarchaeota in Hydrothermal Sediment.</title>
        <authorList>
            <person name="Zhou Z."/>
            <person name="Liu Y."/>
            <person name="Xu W."/>
            <person name="Pan J."/>
            <person name="Luo Z.H."/>
            <person name="Li M."/>
        </authorList>
    </citation>
    <scope>NUCLEOTIDE SEQUENCE [LARGE SCALE GENOMIC DNA]</scope>
    <source>
        <strain evidence="3">SpSt-456</strain>
    </source>
</reference>
<feature type="domain" description="MannoseP isomerase/GMP-like beta-helix" evidence="2">
    <location>
        <begin position="300"/>
        <end position="348"/>
    </location>
</feature>
<keyword evidence="3" id="KW-0808">Transferase</keyword>
<dbReference type="InterPro" id="IPR054566">
    <property type="entry name" value="ManC/GMP-like_b-helix"/>
</dbReference>
<gene>
    <name evidence="3" type="ORF">ENS06_13100</name>
</gene>
<comment type="caution">
    <text evidence="3">The sequence shown here is derived from an EMBL/GenBank/DDBJ whole genome shotgun (WGS) entry which is preliminary data.</text>
</comment>
<evidence type="ECO:0000259" key="2">
    <source>
        <dbReference type="Pfam" id="PF22640"/>
    </source>
</evidence>
<dbReference type="PANTHER" id="PTHR46390">
    <property type="entry name" value="MANNOSE-1-PHOSPHATE GUANYLYLTRANSFERASE"/>
    <property type="match status" value="1"/>
</dbReference>
<accession>A0A832EBF4</accession>
<name>A0A832EBF4_9BACT</name>
<dbReference type="CDD" id="cd02509">
    <property type="entry name" value="GDP-M1P_Guanylyltransferase"/>
    <property type="match status" value="1"/>
</dbReference>
<dbReference type="AlphaFoldDB" id="A0A832EBF4"/>
<dbReference type="Gene3D" id="3.90.550.10">
    <property type="entry name" value="Spore Coat Polysaccharide Biosynthesis Protein SpsA, Chain A"/>
    <property type="match status" value="1"/>
</dbReference>
<sequence length="357" mass="39436">MVAVIMAGGSGTRFWPLSRASYPKQFLRILGGSPLLRVTYERLRLLFPDERILVVVGREHEAETRRILSDTQVTVLVEPFGRNTAPCVGLAARYAAWRGVKEPLVILPADHYIADADAFRTALQKAGTLCAEGGIGTLGIVPTRPETGYGYIEATQDGCPGGGAYAVARFVEKPPLEQAAVYFQSGRHYWNAGVFVATPETLLREFSRHMPDFAERLKALDAAFHTPRCDELLESIYRAVENISFDYAIMEKTSEKVFVVPVDCGWSDVGSWLSLYEVRRHAHGNSDGTIVEGDAEAIRCRECFVVAEGGRFVAVLGLERVLVVDTSDALLVARLDSSQEVRAIVDHLKRHGREELL</sequence>
<dbReference type="Pfam" id="PF22640">
    <property type="entry name" value="ManC_GMP_beta-helix"/>
    <property type="match status" value="1"/>
</dbReference>
<evidence type="ECO:0000259" key="1">
    <source>
        <dbReference type="Pfam" id="PF00483"/>
    </source>
</evidence>
<proteinExistence type="predicted"/>
<dbReference type="GO" id="GO:0004475">
    <property type="term" value="F:mannose-1-phosphate guanylyltransferase (GTP) activity"/>
    <property type="evidence" value="ECO:0007669"/>
    <property type="project" value="InterPro"/>
</dbReference>
<feature type="domain" description="Nucleotidyl transferase" evidence="1">
    <location>
        <begin position="3"/>
        <end position="281"/>
    </location>
</feature>
<dbReference type="PANTHER" id="PTHR46390:SF1">
    <property type="entry name" value="MANNOSE-1-PHOSPHATE GUANYLYLTRANSFERASE"/>
    <property type="match status" value="1"/>
</dbReference>